<proteinExistence type="predicted"/>
<reference evidence="1" key="1">
    <citation type="submission" date="2020-01" db="EMBL/GenBank/DDBJ databases">
        <authorList>
            <person name="Meier V. D."/>
            <person name="Meier V D."/>
        </authorList>
    </citation>
    <scope>NUCLEOTIDE SEQUENCE</scope>
    <source>
        <strain evidence="1">HLG_WM_MAG_01</strain>
    </source>
</reference>
<sequence>MRAKKGEIDSINLGGENLEGFLIRHEHYSIEVVKSQSVFNPKVWKKTFNKSLTQNIVRACIIHTYLGLTLPLKTFSRSQKVQVLEFAGLYSYTECSKLLRVHLKELWSRLQHTKLTRLDIALDWEKIPYKVTKALKSNREPFKWLNSEYFKTPKEGKKNYYINIVAYDKALKENLPEPMERLEFSFGASFFKDMYLKDLPQAIEKMEKSIKKKIGVSVKINPLFSHA</sequence>
<gene>
    <name evidence="1" type="ORF">HELGO_WM46947</name>
</gene>
<protein>
    <submittedName>
        <fullName evidence="1">Uncharacterized protein</fullName>
    </submittedName>
</protein>
<accession>A0A6S6TX03</accession>
<name>A0A6S6TX03_9BACT</name>
<organism evidence="1">
    <name type="scientific">uncultured Sulfurovum sp</name>
    <dbReference type="NCBI Taxonomy" id="269237"/>
    <lineage>
        <taxon>Bacteria</taxon>
        <taxon>Pseudomonadati</taxon>
        <taxon>Campylobacterota</taxon>
        <taxon>Epsilonproteobacteria</taxon>
        <taxon>Campylobacterales</taxon>
        <taxon>Sulfurovaceae</taxon>
        <taxon>Sulfurovum</taxon>
        <taxon>environmental samples</taxon>
    </lineage>
</organism>
<evidence type="ECO:0000313" key="1">
    <source>
        <dbReference type="EMBL" id="CAA6821260.1"/>
    </source>
</evidence>
<dbReference type="AlphaFoldDB" id="A0A6S6TX03"/>
<dbReference type="EMBL" id="CACVAS010000113">
    <property type="protein sequence ID" value="CAA6821260.1"/>
    <property type="molecule type" value="Genomic_DNA"/>
</dbReference>